<comment type="caution">
    <text evidence="2">The sequence shown here is derived from an EMBL/GenBank/DDBJ whole genome shotgun (WGS) entry which is preliminary data.</text>
</comment>
<dbReference type="EMBL" id="JADAQX010000100">
    <property type="protein sequence ID" value="KAF8821994.1"/>
    <property type="molecule type" value="Genomic_DNA"/>
</dbReference>
<dbReference type="Proteomes" id="UP000823046">
    <property type="component" value="Unassembled WGS sequence"/>
</dbReference>
<dbReference type="InterPro" id="IPR020103">
    <property type="entry name" value="PsdUridine_synth_cat_dom_sf"/>
</dbReference>
<evidence type="ECO:0000313" key="3">
    <source>
        <dbReference type="Proteomes" id="UP000823046"/>
    </source>
</evidence>
<name>A0ABQ7JDC0_9APIC</name>
<keyword evidence="1" id="KW-0694">RNA-binding</keyword>
<sequence length="283" mass="32393">MSTMKSPSVKHVQIFKTKFEWLSRRLSLAGLMSRRQANEVIERGEVTVNGLQAPYNMEVSSAAEIIWKGIRVPYYDTPLLWGVRKPRKVLCTMDDRSDVVTLKQYIHKLKNKAADLLIPDHCFLIHPLPLNAEGLVLLCNDGHFASALQKRDSLIETVRVHGRLPADDLRSLRKGVSINGISYGSVKLIEDKQKDLYSLFRKYNLEVLRYHRYAYGPYRVSLIDDGGIIPLGIHKSLRHLIPTTRAKSVLLPAADYFFSRPKLNHEAGIRTEDHEISKYYVLK</sequence>
<keyword evidence="3" id="KW-1185">Reference proteome</keyword>
<dbReference type="InterPro" id="IPR050343">
    <property type="entry name" value="RsuA_PseudoU_synthase"/>
</dbReference>
<dbReference type="SUPFAM" id="SSF55174">
    <property type="entry name" value="Alpha-L RNA-binding motif"/>
    <property type="match status" value="1"/>
</dbReference>
<dbReference type="PANTHER" id="PTHR47683:SF2">
    <property type="entry name" value="RNA-BINDING S4 DOMAIN-CONTAINING PROTEIN"/>
    <property type="match status" value="1"/>
</dbReference>
<reference evidence="2 3" key="1">
    <citation type="journal article" date="2020" name="bioRxiv">
        <title>Metabolic contributions of an alphaproteobacterial endosymbiont in the apicomplexan Cardiosporidium cionae.</title>
        <authorList>
            <person name="Hunter E.S."/>
            <person name="Paight C.J."/>
            <person name="Lane C.E."/>
        </authorList>
    </citation>
    <scope>NUCLEOTIDE SEQUENCE [LARGE SCALE GENOMIC DNA]</scope>
    <source>
        <strain evidence="2">ESH_2018</strain>
    </source>
</reference>
<gene>
    <name evidence="2" type="ORF">IE077_001259</name>
</gene>
<organism evidence="2 3">
    <name type="scientific">Cardiosporidium cionae</name>
    <dbReference type="NCBI Taxonomy" id="476202"/>
    <lineage>
        <taxon>Eukaryota</taxon>
        <taxon>Sar</taxon>
        <taxon>Alveolata</taxon>
        <taxon>Apicomplexa</taxon>
        <taxon>Aconoidasida</taxon>
        <taxon>Nephromycida</taxon>
        <taxon>Cardiosporidium</taxon>
    </lineage>
</organism>
<dbReference type="Gene3D" id="3.10.290.10">
    <property type="entry name" value="RNA-binding S4 domain"/>
    <property type="match status" value="1"/>
</dbReference>
<proteinExistence type="predicted"/>
<accession>A0ABQ7JDC0</accession>
<dbReference type="SUPFAM" id="SSF55120">
    <property type="entry name" value="Pseudouridine synthase"/>
    <property type="match status" value="1"/>
</dbReference>
<evidence type="ECO:0000256" key="1">
    <source>
        <dbReference type="PROSITE-ProRule" id="PRU00182"/>
    </source>
</evidence>
<dbReference type="Gene3D" id="3.30.2350.10">
    <property type="entry name" value="Pseudouridine synthase"/>
    <property type="match status" value="1"/>
</dbReference>
<evidence type="ECO:0000313" key="2">
    <source>
        <dbReference type="EMBL" id="KAF8821994.1"/>
    </source>
</evidence>
<dbReference type="PROSITE" id="PS50889">
    <property type="entry name" value="S4"/>
    <property type="match status" value="1"/>
</dbReference>
<evidence type="ECO:0008006" key="4">
    <source>
        <dbReference type="Google" id="ProtNLM"/>
    </source>
</evidence>
<dbReference type="PANTHER" id="PTHR47683">
    <property type="entry name" value="PSEUDOURIDINE SYNTHASE FAMILY PROTEIN-RELATED"/>
    <property type="match status" value="1"/>
</dbReference>
<dbReference type="InterPro" id="IPR036986">
    <property type="entry name" value="S4_RNA-bd_sf"/>
</dbReference>
<protein>
    <recommendedName>
        <fullName evidence="4">RNA-binding S4 domain-containing protein</fullName>
    </recommendedName>
</protein>